<dbReference type="GO" id="GO:0008194">
    <property type="term" value="F:UDP-glycosyltransferase activity"/>
    <property type="evidence" value="ECO:0007669"/>
    <property type="project" value="InterPro"/>
</dbReference>
<accession>A0A8J4AF92</accession>
<dbReference type="Gene3D" id="3.40.50.2000">
    <property type="entry name" value="Glycogen Phosphorylase B"/>
    <property type="match status" value="2"/>
</dbReference>
<dbReference type="GO" id="GO:0017000">
    <property type="term" value="P:antibiotic biosynthetic process"/>
    <property type="evidence" value="ECO:0007669"/>
    <property type="project" value="UniProtKB-ARBA"/>
</dbReference>
<protein>
    <recommendedName>
        <fullName evidence="2">Erythromycin biosynthesis protein CIII-like C-terminal domain-containing protein</fullName>
    </recommendedName>
</protein>
<comment type="caution">
    <text evidence="3">The sequence shown here is derived from an EMBL/GenBank/DDBJ whole genome shotgun (WGS) entry which is preliminary data.</text>
</comment>
<dbReference type="InterPro" id="IPR010610">
    <property type="entry name" value="EryCIII-like_C"/>
</dbReference>
<dbReference type="Pfam" id="PF06722">
    <property type="entry name" value="EryCIII-like_C"/>
    <property type="match status" value="1"/>
</dbReference>
<organism evidence="3 4">
    <name type="scientific">Actinocatenispora comari</name>
    <dbReference type="NCBI Taxonomy" id="2807577"/>
    <lineage>
        <taxon>Bacteria</taxon>
        <taxon>Bacillati</taxon>
        <taxon>Actinomycetota</taxon>
        <taxon>Actinomycetes</taxon>
        <taxon>Micromonosporales</taxon>
        <taxon>Micromonosporaceae</taxon>
        <taxon>Actinocatenispora</taxon>
    </lineage>
</organism>
<dbReference type="SUPFAM" id="SSF53756">
    <property type="entry name" value="UDP-Glycosyltransferase/glycogen phosphorylase"/>
    <property type="match status" value="1"/>
</dbReference>
<name>A0A8J4AF92_9ACTN</name>
<dbReference type="GO" id="GO:0016758">
    <property type="term" value="F:hexosyltransferase activity"/>
    <property type="evidence" value="ECO:0007669"/>
    <property type="project" value="UniProtKB-ARBA"/>
</dbReference>
<dbReference type="RefSeq" id="WP_207128160.1">
    <property type="nucleotide sequence ID" value="NZ_BOPO01000123.1"/>
</dbReference>
<keyword evidence="4" id="KW-1185">Reference proteome</keyword>
<evidence type="ECO:0000313" key="3">
    <source>
        <dbReference type="EMBL" id="GIL30506.1"/>
    </source>
</evidence>
<dbReference type="PANTHER" id="PTHR48050">
    <property type="entry name" value="STEROL 3-BETA-GLUCOSYLTRANSFERASE"/>
    <property type="match status" value="1"/>
</dbReference>
<evidence type="ECO:0000259" key="2">
    <source>
        <dbReference type="Pfam" id="PF06722"/>
    </source>
</evidence>
<feature type="domain" description="Erythromycin biosynthesis protein CIII-like C-terminal" evidence="2">
    <location>
        <begin position="272"/>
        <end position="376"/>
    </location>
</feature>
<evidence type="ECO:0000256" key="1">
    <source>
        <dbReference type="SAM" id="MobiDB-lite"/>
    </source>
</evidence>
<gene>
    <name evidence="3" type="ORF">NUM_57600</name>
</gene>
<feature type="compositionally biased region" description="Polar residues" evidence="1">
    <location>
        <begin position="71"/>
        <end position="82"/>
    </location>
</feature>
<dbReference type="AlphaFoldDB" id="A0A8J4AF92"/>
<sequence length="396" mass="40248">MTDALFVVRDGGGTAPAELRLARRLVAHGHRVRVAGPPGIAPLASGLPFHPLADLAPTPLCAALLGRGTASRGTASRGTASRGTDGAPAGARTPPSGGLLSGADIVVADCLLHGAPIAATVAGLPSAALMPTVYLADRLAGSALAAQPHWATVLTGINAARRAVRLPAVDSVTDQILAVDRVLVLTSRAFELPTVQPPPHVEYVGPQLGSATGTGDWRPPRGDRPLVLASLSTEEQDQLALLRRLVAALERLPVRGLVTVGPVVDPARLDPPDNVAVERFVPHAAVLDRAELVITHAGHGTVLAALRAGVPLVCVPMGRDQYDVAARVSHHGAGIVLPADASVAALADGARRVLTGPAYARAARRLGTAIAAEDPDRAVAAIVATATTGSRIGADG</sequence>
<dbReference type="CDD" id="cd03784">
    <property type="entry name" value="GT1_Gtf-like"/>
    <property type="match status" value="1"/>
</dbReference>
<proteinExistence type="predicted"/>
<dbReference type="PANTHER" id="PTHR48050:SF13">
    <property type="entry name" value="STEROL 3-BETA-GLUCOSYLTRANSFERASE UGT80A2"/>
    <property type="match status" value="1"/>
</dbReference>
<dbReference type="InterPro" id="IPR050426">
    <property type="entry name" value="Glycosyltransferase_28"/>
</dbReference>
<dbReference type="FunFam" id="3.40.50.2000:FF:000072">
    <property type="entry name" value="Glycosyl transferase"/>
    <property type="match status" value="1"/>
</dbReference>
<dbReference type="Proteomes" id="UP000614996">
    <property type="component" value="Unassembled WGS sequence"/>
</dbReference>
<feature type="region of interest" description="Disordered" evidence="1">
    <location>
        <begin position="70"/>
        <end position="94"/>
    </location>
</feature>
<evidence type="ECO:0000313" key="4">
    <source>
        <dbReference type="Proteomes" id="UP000614996"/>
    </source>
</evidence>
<reference evidence="4" key="1">
    <citation type="journal article" date="2021" name="Int. J. Syst. Evol. Microbiol.">
        <title>Actinocatenispora comari sp. nov., an endophytic actinomycete isolated from aerial parts of Comarum salesowianum.</title>
        <authorList>
            <person name="Oyunbileg N."/>
            <person name="Iizaka Y."/>
            <person name="Hamada M."/>
            <person name="Davaapurev B.O."/>
            <person name="Fukumoto A."/>
            <person name="Tsetseg B."/>
            <person name="Kato F."/>
            <person name="Tamura T."/>
            <person name="Batkhuu J."/>
            <person name="Anzai Y."/>
        </authorList>
    </citation>
    <scope>NUCLEOTIDE SEQUENCE [LARGE SCALE GENOMIC DNA]</scope>
    <source>
        <strain evidence="4">NUM-2625</strain>
    </source>
</reference>
<dbReference type="InterPro" id="IPR002213">
    <property type="entry name" value="UDP_glucos_trans"/>
</dbReference>
<dbReference type="EMBL" id="BOPO01000123">
    <property type="protein sequence ID" value="GIL30506.1"/>
    <property type="molecule type" value="Genomic_DNA"/>
</dbReference>